<dbReference type="EMBL" id="CP088280">
    <property type="protein sequence ID" value="UGX97423.1"/>
    <property type="molecule type" value="Genomic_DNA"/>
</dbReference>
<protein>
    <submittedName>
        <fullName evidence="2">Uncharacterized protein</fullName>
    </submittedName>
</protein>
<reference evidence="2" key="2">
    <citation type="submission" date="2020-06" db="EMBL/GenBank/DDBJ databases">
        <title>Whole Genome Sequence of Bradyrhizobium sp. Strain 323S2.</title>
        <authorList>
            <person name="Bromfield E.S.P."/>
        </authorList>
    </citation>
    <scope>NUCLEOTIDE SEQUENCE [LARGE SCALE GENOMIC DNA]</scope>
    <source>
        <strain evidence="2">323S2</strain>
    </source>
</reference>
<evidence type="ECO:0000256" key="1">
    <source>
        <dbReference type="SAM" id="Phobius"/>
    </source>
</evidence>
<keyword evidence="1" id="KW-1133">Transmembrane helix</keyword>
<dbReference type="Proteomes" id="UP000564836">
    <property type="component" value="Chromosome"/>
</dbReference>
<sequence>MSEATTMDQQEQVARIERMQEETRKFVAEQHKLMAERGKLSRDIVLAPWQLVVTTLTAGAALFGAGAAFMKLVG</sequence>
<feature type="transmembrane region" description="Helical" evidence="1">
    <location>
        <begin position="49"/>
        <end position="70"/>
    </location>
</feature>
<name>A0A7Z0QJR3_9BRAD</name>
<evidence type="ECO:0000313" key="2">
    <source>
        <dbReference type="EMBL" id="NYY95783.1"/>
    </source>
</evidence>
<dbReference type="RefSeq" id="WP_038945915.1">
    <property type="nucleotide sequence ID" value="NZ_CP088280.1"/>
</dbReference>
<gene>
    <name evidence="3" type="ORF">G6321_00020735</name>
    <name evidence="2" type="ORF">G6321_47470</name>
</gene>
<dbReference type="EMBL" id="JACBFH010000001">
    <property type="protein sequence ID" value="NYY95783.1"/>
    <property type="molecule type" value="Genomic_DNA"/>
</dbReference>
<accession>A0A7Z0QJR3</accession>
<keyword evidence="1" id="KW-0812">Transmembrane</keyword>
<proteinExistence type="predicted"/>
<reference evidence="3 4" key="1">
    <citation type="journal article" date="2017" name="Syst. Appl. Microbiol.">
        <title>Soybeans inoculated with root zone soils of Canadian native legumes harbour diverse and novel Bradyrhizobium spp. that possess agricultural potential.</title>
        <authorList>
            <person name="Bromfield E.S.P."/>
            <person name="Cloutier S."/>
            <person name="Tambong J.T."/>
            <person name="Tran Thi T.V."/>
        </authorList>
    </citation>
    <scope>NUCLEOTIDE SEQUENCE [LARGE SCALE GENOMIC DNA]</scope>
    <source>
        <strain evidence="3 4">323S2</strain>
    </source>
</reference>
<reference evidence="3 4" key="3">
    <citation type="journal article" date="2022" name="Int. J. Syst. Evol. Microbiol.">
        <title>Strains of Bradyrhizobium barranii sp. nov. associated with legumes native to Canada are symbionts of soybeans and belong to different subspecies (subsp. barranii subsp. nov. and subsp. apii subsp. nov.) and symbiovars (sv. glycinearum and sv. septentrionale).</title>
        <authorList>
            <person name="Bromfield E.S.P."/>
            <person name="Cloutier S."/>
            <person name="Wasai-Hara S."/>
            <person name="Minamisawa K."/>
        </authorList>
    </citation>
    <scope>NUCLEOTIDE SEQUENCE [LARGE SCALE GENOMIC DNA]</scope>
    <source>
        <strain evidence="3 4">323S2</strain>
    </source>
</reference>
<evidence type="ECO:0000313" key="3">
    <source>
        <dbReference type="EMBL" id="UGX97423.1"/>
    </source>
</evidence>
<evidence type="ECO:0000313" key="4">
    <source>
        <dbReference type="Proteomes" id="UP000564836"/>
    </source>
</evidence>
<organism evidence="2">
    <name type="scientific">Bradyrhizobium barranii subsp. barranii</name>
    <dbReference type="NCBI Taxonomy" id="2823807"/>
    <lineage>
        <taxon>Bacteria</taxon>
        <taxon>Pseudomonadati</taxon>
        <taxon>Pseudomonadota</taxon>
        <taxon>Alphaproteobacteria</taxon>
        <taxon>Hyphomicrobiales</taxon>
        <taxon>Nitrobacteraceae</taxon>
        <taxon>Bradyrhizobium</taxon>
        <taxon>Bradyrhizobium barranii</taxon>
    </lineage>
</organism>
<dbReference type="AlphaFoldDB" id="A0A7Z0QJR3"/>
<keyword evidence="1" id="KW-0472">Membrane</keyword>